<dbReference type="Pfam" id="PF07308">
    <property type="entry name" value="DUF1456"/>
    <property type="match status" value="2"/>
</dbReference>
<evidence type="ECO:0008006" key="3">
    <source>
        <dbReference type="Google" id="ProtNLM"/>
    </source>
</evidence>
<proteinExistence type="predicted"/>
<dbReference type="EMBL" id="AAOH01000001">
    <property type="protein sequence ID" value="EAR30256.1"/>
    <property type="molecule type" value="Genomic_DNA"/>
</dbReference>
<dbReference type="PANTHER" id="PTHR37805">
    <property type="entry name" value="CYTOPLASMIC PROTEIN-RELATED"/>
    <property type="match status" value="1"/>
</dbReference>
<accession>A4C3X4</accession>
<name>A4C3X4_9GAMM</name>
<evidence type="ECO:0000313" key="2">
    <source>
        <dbReference type="Proteomes" id="UP000006201"/>
    </source>
</evidence>
<keyword evidence="2" id="KW-1185">Reference proteome</keyword>
<dbReference type="STRING" id="87626.PTD2_01766"/>
<comment type="caution">
    <text evidence="1">The sequence shown here is derived from an EMBL/GenBank/DDBJ whole genome shotgun (WGS) entry which is preliminary data.</text>
</comment>
<dbReference type="AlphaFoldDB" id="A4C3X4"/>
<dbReference type="eggNOG" id="COG4807">
    <property type="taxonomic scope" value="Bacteria"/>
</dbReference>
<protein>
    <recommendedName>
        <fullName evidence="3">DUF1456 family protein</fullName>
    </recommendedName>
</protein>
<dbReference type="InterPro" id="IPR009921">
    <property type="entry name" value="YehS-like"/>
</dbReference>
<dbReference type="HOGENOM" id="CLU_087517_1_0_6"/>
<organism evidence="1 2">
    <name type="scientific">Pseudoalteromonas tunicata D2</name>
    <dbReference type="NCBI Taxonomy" id="87626"/>
    <lineage>
        <taxon>Bacteria</taxon>
        <taxon>Pseudomonadati</taxon>
        <taxon>Pseudomonadota</taxon>
        <taxon>Gammaproteobacteria</taxon>
        <taxon>Alteromonadales</taxon>
        <taxon>Pseudoalteromonadaceae</taxon>
        <taxon>Pseudoalteromonas</taxon>
    </lineage>
</organism>
<dbReference type="RefSeq" id="WP_009836556.1">
    <property type="nucleotide sequence ID" value="NZ_AAOH01000001.1"/>
</dbReference>
<dbReference type="PANTHER" id="PTHR37805:SF1">
    <property type="entry name" value="CYTOPLASMIC PROTEIN"/>
    <property type="match status" value="1"/>
</dbReference>
<gene>
    <name evidence="1" type="ORF">PTD2_01766</name>
</gene>
<sequence length="165" mass="19122">MINNLVLRRLRYALNLREESMQAIFLLADHKIKPFSVSCLLKKEEEEGYIECTDVVLEKFLDGLIIQNRGVKEETATDPATSVPSTERVRLNNNIILKKIRVALELREEDLLDIMVKADFRVTKAELGAFFRKRGTRNFKPCGDQFMRNFLTGLCLKYRPNDKKA</sequence>
<evidence type="ECO:0000313" key="1">
    <source>
        <dbReference type="EMBL" id="EAR30256.1"/>
    </source>
</evidence>
<dbReference type="Proteomes" id="UP000006201">
    <property type="component" value="Unassembled WGS sequence"/>
</dbReference>
<dbReference type="OrthoDB" id="9788465at2"/>
<reference evidence="1 2" key="1">
    <citation type="submission" date="2006-02" db="EMBL/GenBank/DDBJ databases">
        <authorList>
            <person name="Moran M.A."/>
            <person name="Kjelleberg S."/>
            <person name="Egan S."/>
            <person name="Saunders N."/>
            <person name="Thomas T."/>
            <person name="Ferriera S."/>
            <person name="Johnson J."/>
            <person name="Kravitz S."/>
            <person name="Halpern A."/>
            <person name="Remington K."/>
            <person name="Beeson K."/>
            <person name="Tran B."/>
            <person name="Rogers Y.-H."/>
            <person name="Friedman R."/>
            <person name="Venter J.C."/>
        </authorList>
    </citation>
    <scope>NUCLEOTIDE SEQUENCE [LARGE SCALE GENOMIC DNA]</scope>
    <source>
        <strain evidence="1 2">D2</strain>
    </source>
</reference>